<organism evidence="4 5">
    <name type="scientific">Planotetraspora mira</name>
    <dbReference type="NCBI Taxonomy" id="58121"/>
    <lineage>
        <taxon>Bacteria</taxon>
        <taxon>Bacillati</taxon>
        <taxon>Actinomycetota</taxon>
        <taxon>Actinomycetes</taxon>
        <taxon>Streptosporangiales</taxon>
        <taxon>Streptosporangiaceae</taxon>
        <taxon>Planotetraspora</taxon>
    </lineage>
</organism>
<dbReference type="PANTHER" id="PTHR42760">
    <property type="entry name" value="SHORT-CHAIN DEHYDROGENASES/REDUCTASES FAMILY MEMBER"/>
    <property type="match status" value="1"/>
</dbReference>
<evidence type="ECO:0000313" key="4">
    <source>
        <dbReference type="EMBL" id="GII29106.1"/>
    </source>
</evidence>
<keyword evidence="5" id="KW-1185">Reference proteome</keyword>
<evidence type="ECO:0000313" key="5">
    <source>
        <dbReference type="Proteomes" id="UP000650628"/>
    </source>
</evidence>
<dbReference type="PANTHER" id="PTHR42760:SF135">
    <property type="entry name" value="BLL7886 PROTEIN"/>
    <property type="match status" value="1"/>
</dbReference>
<sequence length="245" mass="25255">MTGMDLTGRVALLTGASGGIGGALGRCLIAAGVRTAFAYGTRAREAELLVIEAGKSGLDAIALSGDLADPEVPARLVSETVDALGPIDLLIPNAGYAVRQAYTDVDLATWDRTIDVNLRAPFMLAQQVVPGMVERGFGRVLFISSIAAFTGGVVGPHYAASKAGLHGALHFLASRVASRGVTVNALAPALIEDTAMMPALGEGPHAIPVGRFGRPEEVADLAMAMLRNGYLTNQVVSVDGGSHPR</sequence>
<dbReference type="AlphaFoldDB" id="A0A8J3X6C4"/>
<keyword evidence="2" id="KW-0560">Oxidoreductase</keyword>
<dbReference type="SUPFAM" id="SSF51735">
    <property type="entry name" value="NAD(P)-binding Rossmann-fold domains"/>
    <property type="match status" value="1"/>
</dbReference>
<name>A0A8J3X6C4_9ACTN</name>
<dbReference type="PRINTS" id="PR00081">
    <property type="entry name" value="GDHRDH"/>
</dbReference>
<evidence type="ECO:0000256" key="3">
    <source>
        <dbReference type="RuleBase" id="RU000363"/>
    </source>
</evidence>
<accession>A0A8J3X6C4</accession>
<evidence type="ECO:0000256" key="2">
    <source>
        <dbReference type="ARBA" id="ARBA00023002"/>
    </source>
</evidence>
<dbReference type="RefSeq" id="WP_203953100.1">
    <property type="nucleotide sequence ID" value="NZ_BOOO01000013.1"/>
</dbReference>
<evidence type="ECO:0000256" key="1">
    <source>
        <dbReference type="ARBA" id="ARBA00006484"/>
    </source>
</evidence>
<protein>
    <submittedName>
        <fullName evidence="4">3-oxoacyl-ACP reductase</fullName>
    </submittedName>
</protein>
<dbReference type="Proteomes" id="UP000650628">
    <property type="component" value="Unassembled WGS sequence"/>
</dbReference>
<dbReference type="GO" id="GO:0016616">
    <property type="term" value="F:oxidoreductase activity, acting on the CH-OH group of donors, NAD or NADP as acceptor"/>
    <property type="evidence" value="ECO:0007669"/>
    <property type="project" value="TreeGrafter"/>
</dbReference>
<comment type="similarity">
    <text evidence="1 3">Belongs to the short-chain dehydrogenases/reductases (SDR) family.</text>
</comment>
<dbReference type="InterPro" id="IPR002347">
    <property type="entry name" value="SDR_fam"/>
</dbReference>
<gene>
    <name evidence="4" type="ORF">Pmi06nite_25480</name>
</gene>
<dbReference type="FunFam" id="3.40.50.720:FF:000173">
    <property type="entry name" value="3-oxoacyl-[acyl-carrier protein] reductase"/>
    <property type="match status" value="1"/>
</dbReference>
<proteinExistence type="inferred from homology"/>
<comment type="caution">
    <text evidence="4">The sequence shown here is derived from an EMBL/GenBank/DDBJ whole genome shotgun (WGS) entry which is preliminary data.</text>
</comment>
<dbReference type="GO" id="GO:0030497">
    <property type="term" value="P:fatty acid elongation"/>
    <property type="evidence" value="ECO:0007669"/>
    <property type="project" value="TreeGrafter"/>
</dbReference>
<dbReference type="Pfam" id="PF00106">
    <property type="entry name" value="adh_short"/>
    <property type="match status" value="1"/>
</dbReference>
<dbReference type="Gene3D" id="3.40.50.720">
    <property type="entry name" value="NAD(P)-binding Rossmann-like Domain"/>
    <property type="match status" value="1"/>
</dbReference>
<dbReference type="PRINTS" id="PR00080">
    <property type="entry name" value="SDRFAMILY"/>
</dbReference>
<dbReference type="InterPro" id="IPR036291">
    <property type="entry name" value="NAD(P)-bd_dom_sf"/>
</dbReference>
<dbReference type="EMBL" id="BOOO01000013">
    <property type="protein sequence ID" value="GII29106.1"/>
    <property type="molecule type" value="Genomic_DNA"/>
</dbReference>
<reference evidence="4 5" key="1">
    <citation type="submission" date="2021-01" db="EMBL/GenBank/DDBJ databases">
        <title>Whole genome shotgun sequence of Planotetraspora mira NBRC 15435.</title>
        <authorList>
            <person name="Komaki H."/>
            <person name="Tamura T."/>
        </authorList>
    </citation>
    <scope>NUCLEOTIDE SEQUENCE [LARGE SCALE GENOMIC DNA]</scope>
    <source>
        <strain evidence="4 5">NBRC 15435</strain>
    </source>
</reference>